<keyword evidence="3" id="KW-1185">Reference proteome</keyword>
<feature type="region of interest" description="Disordered" evidence="1">
    <location>
        <begin position="1"/>
        <end position="31"/>
    </location>
</feature>
<organism evidence="2 3">
    <name type="scientific">Pagothenia borchgrevinki</name>
    <name type="common">Bald rockcod</name>
    <name type="synonym">Trematomus borchgrevinki</name>
    <dbReference type="NCBI Taxonomy" id="8213"/>
    <lineage>
        <taxon>Eukaryota</taxon>
        <taxon>Metazoa</taxon>
        <taxon>Chordata</taxon>
        <taxon>Craniata</taxon>
        <taxon>Vertebrata</taxon>
        <taxon>Euteleostomi</taxon>
        <taxon>Actinopterygii</taxon>
        <taxon>Neopterygii</taxon>
        <taxon>Teleostei</taxon>
        <taxon>Neoteleostei</taxon>
        <taxon>Acanthomorphata</taxon>
        <taxon>Eupercaria</taxon>
        <taxon>Perciformes</taxon>
        <taxon>Notothenioidei</taxon>
        <taxon>Nototheniidae</taxon>
        <taxon>Pagothenia</taxon>
    </lineage>
</organism>
<reference evidence="2 3" key="1">
    <citation type="journal article" date="2022" name="G3 (Bethesda)">
        <title>Evaluating Illumina-, Nanopore-, and PacBio-based genome assembly strategies with the bald notothen, Trematomus borchgrevinki.</title>
        <authorList>
            <person name="Rayamajhi N."/>
            <person name="Cheng C.C."/>
            <person name="Catchen J.M."/>
        </authorList>
    </citation>
    <scope>NUCLEOTIDE SEQUENCE [LARGE SCALE GENOMIC DNA]</scope>
    <source>
        <strain evidence="2">AGRC-2024</strain>
    </source>
</reference>
<reference evidence="2 3" key="2">
    <citation type="journal article" date="2024" name="G3 (Bethesda)">
        <title>The genome of the cryopelagic Antarctic bald notothen, Trematomus borchgrevinki.</title>
        <authorList>
            <person name="Rayamajhi N."/>
            <person name="Rivera-Colon A.G."/>
            <person name="Minhas B.F."/>
            <person name="Cheng C.C."/>
            <person name="Catchen J.M."/>
        </authorList>
    </citation>
    <scope>NUCLEOTIDE SEQUENCE [LARGE SCALE GENOMIC DNA]</scope>
    <source>
        <strain evidence="2">AGRC-2024</strain>
    </source>
</reference>
<sequence length="165" mass="18608">MASEAAPTANLEGDNDEGEENQQHSVLETSELLGVGDQSLLACSSPLPATKRKGKRTQDALFLETVQALEDRRAVANESLRVDQAVQFSQTQEAEARMITSMERQSELALQQMERQRHQDEVWALHQELRQELRQERQDEQQAVFNTGFLEVLSQLVTANRSSSK</sequence>
<dbReference type="AlphaFoldDB" id="A0ABD2HMH0"/>
<evidence type="ECO:0000256" key="1">
    <source>
        <dbReference type="SAM" id="MobiDB-lite"/>
    </source>
</evidence>
<gene>
    <name evidence="2" type="ORF">OYC64_016224</name>
</gene>
<evidence type="ECO:0000313" key="3">
    <source>
        <dbReference type="Proteomes" id="UP001619887"/>
    </source>
</evidence>
<accession>A0ABD2HMH0</accession>
<dbReference type="EMBL" id="JBIYXZ010002068">
    <property type="protein sequence ID" value="KAL3066228.1"/>
    <property type="molecule type" value="Genomic_DNA"/>
</dbReference>
<dbReference type="Proteomes" id="UP001619887">
    <property type="component" value="Unassembled WGS sequence"/>
</dbReference>
<protein>
    <submittedName>
        <fullName evidence="2">Uncharacterized protein</fullName>
    </submittedName>
</protein>
<comment type="caution">
    <text evidence="2">The sequence shown here is derived from an EMBL/GenBank/DDBJ whole genome shotgun (WGS) entry which is preliminary data.</text>
</comment>
<name>A0ABD2HMH0_PAGBO</name>
<evidence type="ECO:0000313" key="2">
    <source>
        <dbReference type="EMBL" id="KAL3066228.1"/>
    </source>
</evidence>
<proteinExistence type="predicted"/>